<evidence type="ECO:0000313" key="1">
    <source>
        <dbReference type="EMBL" id="CAH9112954.1"/>
    </source>
</evidence>
<comment type="caution">
    <text evidence="1">The sequence shown here is derived from an EMBL/GenBank/DDBJ whole genome shotgun (WGS) entry which is preliminary data.</text>
</comment>
<protein>
    <submittedName>
        <fullName evidence="1">Uncharacterized protein</fullName>
    </submittedName>
</protein>
<dbReference type="EMBL" id="CAMAPE010000060">
    <property type="protein sequence ID" value="CAH9112954.1"/>
    <property type="molecule type" value="Genomic_DNA"/>
</dbReference>
<keyword evidence="2" id="KW-1185">Reference proteome</keyword>
<name>A0A9P1EK84_CUSEU</name>
<evidence type="ECO:0000313" key="2">
    <source>
        <dbReference type="Proteomes" id="UP001152484"/>
    </source>
</evidence>
<accession>A0A9P1EK84</accession>
<dbReference type="Proteomes" id="UP001152484">
    <property type="component" value="Unassembled WGS sequence"/>
</dbReference>
<reference evidence="1" key="1">
    <citation type="submission" date="2022-07" db="EMBL/GenBank/DDBJ databases">
        <authorList>
            <person name="Macas J."/>
            <person name="Novak P."/>
            <person name="Neumann P."/>
        </authorList>
    </citation>
    <scope>NUCLEOTIDE SEQUENCE</scope>
</reference>
<organism evidence="1 2">
    <name type="scientific">Cuscuta europaea</name>
    <name type="common">European dodder</name>
    <dbReference type="NCBI Taxonomy" id="41803"/>
    <lineage>
        <taxon>Eukaryota</taxon>
        <taxon>Viridiplantae</taxon>
        <taxon>Streptophyta</taxon>
        <taxon>Embryophyta</taxon>
        <taxon>Tracheophyta</taxon>
        <taxon>Spermatophyta</taxon>
        <taxon>Magnoliopsida</taxon>
        <taxon>eudicotyledons</taxon>
        <taxon>Gunneridae</taxon>
        <taxon>Pentapetalae</taxon>
        <taxon>asterids</taxon>
        <taxon>lamiids</taxon>
        <taxon>Solanales</taxon>
        <taxon>Convolvulaceae</taxon>
        <taxon>Cuscuteae</taxon>
        <taxon>Cuscuta</taxon>
        <taxon>Cuscuta subgen. Cuscuta</taxon>
    </lineage>
</organism>
<gene>
    <name evidence="1" type="ORF">CEURO_LOCUS19815</name>
</gene>
<dbReference type="AlphaFoldDB" id="A0A9P1EK84"/>
<proteinExistence type="predicted"/>
<sequence>MLKNLNGLCLPFSLVNKEMMVGQWSEMRYVIKFQEICHTVQTISPPNLIHKNPIQFFPSVPSVPGVFISSRWSILQVKDVSTIHQIFCEIVRRFFASSYLLRIAYTIEVPHNNP</sequence>